<keyword evidence="2" id="KW-1003">Cell membrane</keyword>
<feature type="compositionally biased region" description="Basic and acidic residues" evidence="5">
    <location>
        <begin position="375"/>
        <end position="388"/>
    </location>
</feature>
<gene>
    <name evidence="7" type="ORF">P879_07205</name>
</gene>
<evidence type="ECO:0000256" key="2">
    <source>
        <dbReference type="ARBA" id="ARBA00022475"/>
    </source>
</evidence>
<dbReference type="SMART" id="SM01196">
    <property type="entry name" value="FERM_C"/>
    <property type="match status" value="1"/>
</dbReference>
<accession>A0A8T0D8H1</accession>
<dbReference type="Pfam" id="PF00373">
    <property type="entry name" value="FERM_M"/>
    <property type="match status" value="1"/>
</dbReference>
<reference evidence="7 8" key="1">
    <citation type="submission" date="2019-07" db="EMBL/GenBank/DDBJ databases">
        <title>Annotation for the trematode Paragonimus westermani.</title>
        <authorList>
            <person name="Choi Y.-J."/>
        </authorList>
    </citation>
    <scope>NUCLEOTIDE SEQUENCE [LARGE SCALE GENOMIC DNA]</scope>
    <source>
        <strain evidence="7">180907_Pwestermani</strain>
    </source>
</reference>
<feature type="region of interest" description="Disordered" evidence="5">
    <location>
        <begin position="351"/>
        <end position="388"/>
    </location>
</feature>
<comment type="subcellular location">
    <subcellularLocation>
        <location evidence="1">Cell membrane</location>
        <topology evidence="1">Peripheral membrane protein</topology>
    </subcellularLocation>
</comment>
<dbReference type="PRINTS" id="PR00661">
    <property type="entry name" value="ERMFAMILY"/>
</dbReference>
<evidence type="ECO:0000313" key="7">
    <source>
        <dbReference type="EMBL" id="KAF8564149.1"/>
    </source>
</evidence>
<dbReference type="CDD" id="cd14473">
    <property type="entry name" value="FERM_B-lobe"/>
    <property type="match status" value="1"/>
</dbReference>
<dbReference type="SUPFAM" id="SSF48678">
    <property type="entry name" value="Moesin tail domain"/>
    <property type="match status" value="1"/>
</dbReference>
<evidence type="ECO:0000259" key="6">
    <source>
        <dbReference type="PROSITE" id="PS50057"/>
    </source>
</evidence>
<feature type="domain" description="FERM" evidence="6">
    <location>
        <begin position="1"/>
        <end position="190"/>
    </location>
</feature>
<dbReference type="InterPro" id="IPR011259">
    <property type="entry name" value="ERM_C_dom"/>
</dbReference>
<dbReference type="Pfam" id="PF00769">
    <property type="entry name" value="ERM_C"/>
    <property type="match status" value="1"/>
</dbReference>
<dbReference type="InterPro" id="IPR008954">
    <property type="entry name" value="Moesin_tail_sf"/>
</dbReference>
<dbReference type="PANTHER" id="PTHR23281">
    <property type="entry name" value="MERLIN/MOESIN/EZRIN/RADIXIN"/>
    <property type="match status" value="1"/>
</dbReference>
<dbReference type="Gene3D" id="1.20.5.450">
    <property type="match status" value="1"/>
</dbReference>
<dbReference type="InterPro" id="IPR000798">
    <property type="entry name" value="Ez/rad/moesin-like"/>
</dbReference>
<dbReference type="Gene3D" id="2.30.29.30">
    <property type="entry name" value="Pleckstrin-homology domain (PH domain)/Phosphotyrosine-binding domain (PTB)"/>
    <property type="match status" value="1"/>
</dbReference>
<dbReference type="Gene3D" id="1.20.80.10">
    <property type="match status" value="1"/>
</dbReference>
<feature type="region of interest" description="Disordered" evidence="5">
    <location>
        <begin position="551"/>
        <end position="574"/>
    </location>
</feature>
<keyword evidence="4" id="KW-0175">Coiled coil</keyword>
<comment type="caution">
    <text evidence="7">The sequence shown here is derived from an EMBL/GenBank/DDBJ whole genome shotgun (WGS) entry which is preliminary data.</text>
</comment>
<dbReference type="GO" id="GO:0003779">
    <property type="term" value="F:actin binding"/>
    <property type="evidence" value="ECO:0007669"/>
    <property type="project" value="InterPro"/>
</dbReference>
<dbReference type="GO" id="GO:0005886">
    <property type="term" value="C:plasma membrane"/>
    <property type="evidence" value="ECO:0007669"/>
    <property type="project" value="UniProtKB-SubCell"/>
</dbReference>
<dbReference type="Proteomes" id="UP000699462">
    <property type="component" value="Unassembled WGS sequence"/>
</dbReference>
<dbReference type="InterPro" id="IPR041789">
    <property type="entry name" value="ERM_FERM_C"/>
</dbReference>
<evidence type="ECO:0000256" key="4">
    <source>
        <dbReference type="SAM" id="Coils"/>
    </source>
</evidence>
<evidence type="ECO:0000256" key="3">
    <source>
        <dbReference type="ARBA" id="ARBA00023136"/>
    </source>
</evidence>
<dbReference type="Pfam" id="PF09380">
    <property type="entry name" value="FERM_C"/>
    <property type="match status" value="1"/>
</dbReference>
<evidence type="ECO:0000313" key="8">
    <source>
        <dbReference type="Proteomes" id="UP000699462"/>
    </source>
</evidence>
<sequence length="603" mass="69503">VKEDILSGAIICPLETAILLASYACQAKFGDYDPVRMQPGFFKKERLLPQNIIDQSEQTWEQLEESVVRWYNEHRSMLRSDVMLEYLHIAQDLEMYGVTYFNVTNKRGTPLLLGVDAFGLNVYAEDNRLNPKVGLPWSEVAKVSFRRRKFFIKPVDKSSHTLSLFSPSVRNNRILLSLCVGTHELYLRRRRQEPIEVQHMRAQANAERAAKLQEQERLCNALRAKQQAEQQLKALEAHVAKESVEQEQARRHMKELQKQVRELEKRLHEEALLRQQLELAKARLETVHPEPKEDFVQSENDEHQKCLEEKASIQEEIKKLDQSIGRHSVKLDRQRAELVWLTEISKLNVDQPSARSEPAGKPDFSIKPNPNYTHLPDRGEPTDKISHRSLSDKHEIIVVSDDPERHLAEFHYSTSVLEKTELAQARSYDSFSELASNNASISLSGNADGNALSGASDSFMDHLSNKKQVASDSKQMMATRSNPSAVSVTHNNESCFDVGYEYYDDFGRPACSRPRQLTFPGNYRLICNSNFDTSQHKSTVQMYRYTMYVRSDESSPDLSPRRKRPHSQCAPGTVFSRDEDRFRTLRRIRYGNTKKRVDEFESM</sequence>
<feature type="coiled-coil region" evidence="4">
    <location>
        <begin position="212"/>
        <end position="323"/>
    </location>
</feature>
<dbReference type="PROSITE" id="PS50057">
    <property type="entry name" value="FERM_3"/>
    <property type="match status" value="1"/>
</dbReference>
<dbReference type="CDD" id="cd13194">
    <property type="entry name" value="FERM_C_ERM"/>
    <property type="match status" value="1"/>
</dbReference>
<dbReference type="InterPro" id="IPR035963">
    <property type="entry name" value="FERM_2"/>
</dbReference>
<feature type="non-terminal residue" evidence="7">
    <location>
        <position position="1"/>
    </location>
</feature>
<name>A0A8T0D8H1_9TREM</name>
<dbReference type="Gene3D" id="6.10.360.10">
    <property type="match status" value="1"/>
</dbReference>
<dbReference type="InterPro" id="IPR018980">
    <property type="entry name" value="FERM_PH-like_C"/>
</dbReference>
<proteinExistence type="predicted"/>
<dbReference type="OrthoDB" id="6018897at2759"/>
<organism evidence="7 8">
    <name type="scientific">Paragonimus westermani</name>
    <dbReference type="NCBI Taxonomy" id="34504"/>
    <lineage>
        <taxon>Eukaryota</taxon>
        <taxon>Metazoa</taxon>
        <taxon>Spiralia</taxon>
        <taxon>Lophotrochozoa</taxon>
        <taxon>Platyhelminthes</taxon>
        <taxon>Trematoda</taxon>
        <taxon>Digenea</taxon>
        <taxon>Plagiorchiida</taxon>
        <taxon>Troglotremata</taxon>
        <taxon>Troglotrematidae</taxon>
        <taxon>Paragonimus</taxon>
    </lineage>
</organism>
<keyword evidence="3" id="KW-0472">Membrane</keyword>
<keyword evidence="8" id="KW-1185">Reference proteome</keyword>
<dbReference type="AlphaFoldDB" id="A0A8T0D8H1"/>
<dbReference type="EMBL" id="JTDF01009521">
    <property type="protein sequence ID" value="KAF8564149.1"/>
    <property type="molecule type" value="Genomic_DNA"/>
</dbReference>
<dbReference type="InterPro" id="IPR019748">
    <property type="entry name" value="FERM_central"/>
</dbReference>
<evidence type="ECO:0000256" key="5">
    <source>
        <dbReference type="SAM" id="MobiDB-lite"/>
    </source>
</evidence>
<evidence type="ECO:0000256" key="1">
    <source>
        <dbReference type="ARBA" id="ARBA00004202"/>
    </source>
</evidence>
<protein>
    <recommendedName>
        <fullName evidence="6">FERM domain-containing protein</fullName>
    </recommendedName>
</protein>
<dbReference type="InterPro" id="IPR019749">
    <property type="entry name" value="Band_41_domain"/>
</dbReference>
<dbReference type="InterPro" id="IPR000299">
    <property type="entry name" value="FERM_domain"/>
</dbReference>
<dbReference type="PRINTS" id="PR00935">
    <property type="entry name" value="BAND41"/>
</dbReference>
<dbReference type="SUPFAM" id="SSF50729">
    <property type="entry name" value="PH domain-like"/>
    <property type="match status" value="1"/>
</dbReference>
<dbReference type="InterPro" id="IPR014352">
    <property type="entry name" value="FERM/acyl-CoA-bd_prot_sf"/>
</dbReference>
<dbReference type="SUPFAM" id="SSF47031">
    <property type="entry name" value="Second domain of FERM"/>
    <property type="match status" value="1"/>
</dbReference>
<dbReference type="InterPro" id="IPR011993">
    <property type="entry name" value="PH-like_dom_sf"/>
</dbReference>
<dbReference type="InterPro" id="IPR011174">
    <property type="entry name" value="ERM"/>
</dbReference>